<evidence type="ECO:0000313" key="1">
    <source>
        <dbReference type="EMBL" id="OLQ03619.1"/>
    </source>
</evidence>
<dbReference type="InterPro" id="IPR012677">
    <property type="entry name" value="Nucleotide-bd_a/b_plait_sf"/>
</dbReference>
<keyword evidence="2" id="KW-1185">Reference proteome</keyword>
<reference evidence="1 2" key="1">
    <citation type="submission" date="2016-02" db="EMBL/GenBank/DDBJ databases">
        <title>Genome analysis of coral dinoflagellate symbionts highlights evolutionary adaptations to a symbiotic lifestyle.</title>
        <authorList>
            <person name="Aranda M."/>
            <person name="Li Y."/>
            <person name="Liew Y.J."/>
            <person name="Baumgarten S."/>
            <person name="Simakov O."/>
            <person name="Wilson M."/>
            <person name="Piel J."/>
            <person name="Ashoor H."/>
            <person name="Bougouffa S."/>
            <person name="Bajic V.B."/>
            <person name="Ryu T."/>
            <person name="Ravasi T."/>
            <person name="Bayer T."/>
            <person name="Micklem G."/>
            <person name="Kim H."/>
            <person name="Bhak J."/>
            <person name="Lajeunesse T.C."/>
            <person name="Voolstra C.R."/>
        </authorList>
    </citation>
    <scope>NUCLEOTIDE SEQUENCE [LARGE SCALE GENOMIC DNA]</scope>
    <source>
        <strain evidence="1 2">CCMP2467</strain>
    </source>
</reference>
<dbReference type="CDD" id="cd00590">
    <property type="entry name" value="RRM_SF"/>
    <property type="match status" value="1"/>
</dbReference>
<evidence type="ECO:0000313" key="2">
    <source>
        <dbReference type="Proteomes" id="UP000186817"/>
    </source>
</evidence>
<dbReference type="SUPFAM" id="SSF54928">
    <property type="entry name" value="RNA-binding domain, RBD"/>
    <property type="match status" value="1"/>
</dbReference>
<name>A0A1Q9E865_SYMMI</name>
<comment type="caution">
    <text evidence="1">The sequence shown here is derived from an EMBL/GenBank/DDBJ whole genome shotgun (WGS) entry which is preliminary data.</text>
</comment>
<protein>
    <submittedName>
        <fullName evidence="1">Uncharacterized protein</fullName>
    </submittedName>
</protein>
<proteinExistence type="predicted"/>
<dbReference type="OrthoDB" id="406408at2759"/>
<dbReference type="Gene3D" id="3.30.70.330">
    <property type="match status" value="1"/>
</dbReference>
<sequence length="181" mass="20109">MSGLPKLRAGAEDGIECCRVHRTFVEGVVLTPCPPRSRSWPDFSQSVVELLSTDAEPEMIPKSEKRVTPEHVQPAWDDCLGLSPGHHLWAGVTNLMICNLPARCTKQELETFLTDLVPGTMKLTLPLSASGRNRGYAFVRAAENTVQHLVSVLWRKCVPTRSSTRPLKLQPANMHKMKVSQ</sequence>
<dbReference type="GO" id="GO:0003676">
    <property type="term" value="F:nucleic acid binding"/>
    <property type="evidence" value="ECO:0007669"/>
    <property type="project" value="InterPro"/>
</dbReference>
<organism evidence="1 2">
    <name type="scientific">Symbiodinium microadriaticum</name>
    <name type="common">Dinoflagellate</name>
    <name type="synonym">Zooxanthella microadriatica</name>
    <dbReference type="NCBI Taxonomy" id="2951"/>
    <lineage>
        <taxon>Eukaryota</taxon>
        <taxon>Sar</taxon>
        <taxon>Alveolata</taxon>
        <taxon>Dinophyceae</taxon>
        <taxon>Suessiales</taxon>
        <taxon>Symbiodiniaceae</taxon>
        <taxon>Symbiodinium</taxon>
    </lineage>
</organism>
<dbReference type="AlphaFoldDB" id="A0A1Q9E865"/>
<dbReference type="Proteomes" id="UP000186817">
    <property type="component" value="Unassembled WGS sequence"/>
</dbReference>
<dbReference type="EMBL" id="LSRX01000232">
    <property type="protein sequence ID" value="OLQ03619.1"/>
    <property type="molecule type" value="Genomic_DNA"/>
</dbReference>
<gene>
    <name evidence="1" type="ORF">AK812_SmicGene13414</name>
</gene>
<dbReference type="InterPro" id="IPR035979">
    <property type="entry name" value="RBD_domain_sf"/>
</dbReference>
<accession>A0A1Q9E865</accession>